<sequence length="406" mass="41738">MRRLRPIGLMATGHACVDVYQGSVPALVPFLVAERGLGYVAVSGITLAATLLSSVVQPVFGVLTDRRPLTWLIPVAMTTAGLGIALIGVGHTYILSWLAAALSGLGVAAYHPEAARMARVVSGGSHVGMSWFSVGGNVGFALAPVLVTPIIAAGGLALTPLLVVPALFGAAITSWAIRSRVTDAVTRRQSEGTDDWPSFLRLSAIMICRSIVFVGLGTFIALYAGQRVGGGTTTGGVALFILFAAGALGTLIGGRLATRYGRVRTLRTSYAVAVPAIACLVFIPGPAFFVFLALTAIAMSVPFSLHVTLGQDFLPGRVGTAGGMTLGLAVSIGGVATPVLGTIAEHTSLQLALSTLIALVCCCSLIGYSISEPATDGRRAPRSGGRPSPQARPERIRPGDRERAGG</sequence>
<feature type="transmembrane region" description="Helical" evidence="2">
    <location>
        <begin position="131"/>
        <end position="151"/>
    </location>
</feature>
<dbReference type="PANTHER" id="PTHR43129">
    <property type="entry name" value="FOSMIDOMYCIN RESISTANCE PROTEIN"/>
    <property type="match status" value="1"/>
</dbReference>
<comment type="caution">
    <text evidence="3">The sequence shown here is derived from an EMBL/GenBank/DDBJ whole genome shotgun (WGS) entry which is preliminary data.</text>
</comment>
<name>A0A4Q7WSC7_9ACTN</name>
<dbReference type="AlphaFoldDB" id="A0A4Q7WSC7"/>
<feature type="transmembrane region" description="Helical" evidence="2">
    <location>
        <begin position="236"/>
        <end position="258"/>
    </location>
</feature>
<protein>
    <submittedName>
        <fullName evidence="3">FSR family fosmidomycin resistance protein-like MFS transporter</fullName>
    </submittedName>
</protein>
<feature type="transmembrane region" description="Helical" evidence="2">
    <location>
        <begin position="321"/>
        <end position="344"/>
    </location>
</feature>
<dbReference type="InterPro" id="IPR011701">
    <property type="entry name" value="MFS"/>
</dbReference>
<feature type="compositionally biased region" description="Basic and acidic residues" evidence="1">
    <location>
        <begin position="392"/>
        <end position="406"/>
    </location>
</feature>
<reference evidence="3 4" key="1">
    <citation type="journal article" date="2015" name="Stand. Genomic Sci.">
        <title>Genomic Encyclopedia of Bacterial and Archaeal Type Strains, Phase III: the genomes of soil and plant-associated and newly described type strains.</title>
        <authorList>
            <person name="Whitman W.B."/>
            <person name="Woyke T."/>
            <person name="Klenk H.P."/>
            <person name="Zhou Y."/>
            <person name="Lilburn T.G."/>
            <person name="Beck B.J."/>
            <person name="De Vos P."/>
            <person name="Vandamme P."/>
            <person name="Eisen J.A."/>
            <person name="Garrity G."/>
            <person name="Hugenholtz P."/>
            <person name="Kyrpides N.C."/>
        </authorList>
    </citation>
    <scope>NUCLEOTIDE SEQUENCE [LARGE SCALE GENOMIC DNA]</scope>
    <source>
        <strain evidence="3 4">VKM Ac-2540</strain>
    </source>
</reference>
<feature type="transmembrane region" description="Helical" evidence="2">
    <location>
        <begin position="157"/>
        <end position="177"/>
    </location>
</feature>
<dbReference type="CDD" id="cd17478">
    <property type="entry name" value="MFS_FsR"/>
    <property type="match status" value="1"/>
</dbReference>
<dbReference type="RefSeq" id="WP_242000537.1">
    <property type="nucleotide sequence ID" value="NZ_SHKR01000013.1"/>
</dbReference>
<evidence type="ECO:0000256" key="2">
    <source>
        <dbReference type="SAM" id="Phobius"/>
    </source>
</evidence>
<dbReference type="Pfam" id="PF07690">
    <property type="entry name" value="MFS_1"/>
    <property type="match status" value="1"/>
</dbReference>
<keyword evidence="2" id="KW-1133">Transmembrane helix</keyword>
<keyword evidence="2" id="KW-0812">Transmembrane</keyword>
<feature type="transmembrane region" description="Helical" evidence="2">
    <location>
        <begin position="68"/>
        <end position="87"/>
    </location>
</feature>
<keyword evidence="4" id="KW-1185">Reference proteome</keyword>
<organism evidence="3 4">
    <name type="scientific">Kribbella rubisoli</name>
    <dbReference type="NCBI Taxonomy" id="3075929"/>
    <lineage>
        <taxon>Bacteria</taxon>
        <taxon>Bacillati</taxon>
        <taxon>Actinomycetota</taxon>
        <taxon>Actinomycetes</taxon>
        <taxon>Propionibacteriales</taxon>
        <taxon>Kribbellaceae</taxon>
        <taxon>Kribbella</taxon>
    </lineage>
</organism>
<gene>
    <name evidence="3" type="ORF">EV645_4107</name>
</gene>
<accession>A0A4Q7WSC7</accession>
<keyword evidence="2" id="KW-0472">Membrane</keyword>
<dbReference type="InterPro" id="IPR036259">
    <property type="entry name" value="MFS_trans_sf"/>
</dbReference>
<feature type="transmembrane region" description="Helical" evidence="2">
    <location>
        <begin position="270"/>
        <end position="301"/>
    </location>
</feature>
<dbReference type="GO" id="GO:0022857">
    <property type="term" value="F:transmembrane transporter activity"/>
    <property type="evidence" value="ECO:0007669"/>
    <property type="project" value="InterPro"/>
</dbReference>
<dbReference type="Gene3D" id="1.20.1250.20">
    <property type="entry name" value="MFS general substrate transporter like domains"/>
    <property type="match status" value="2"/>
</dbReference>
<evidence type="ECO:0000313" key="4">
    <source>
        <dbReference type="Proteomes" id="UP000292027"/>
    </source>
</evidence>
<dbReference type="GO" id="GO:0005886">
    <property type="term" value="C:plasma membrane"/>
    <property type="evidence" value="ECO:0007669"/>
    <property type="project" value="TreeGrafter"/>
</dbReference>
<dbReference type="Proteomes" id="UP000292027">
    <property type="component" value="Unassembled WGS sequence"/>
</dbReference>
<dbReference type="PANTHER" id="PTHR43129:SF1">
    <property type="entry name" value="FOSMIDOMYCIN RESISTANCE PROTEIN"/>
    <property type="match status" value="1"/>
</dbReference>
<feature type="region of interest" description="Disordered" evidence="1">
    <location>
        <begin position="373"/>
        <end position="406"/>
    </location>
</feature>
<dbReference type="EMBL" id="SHKR01000013">
    <property type="protein sequence ID" value="RZU13271.1"/>
    <property type="molecule type" value="Genomic_DNA"/>
</dbReference>
<dbReference type="SUPFAM" id="SSF103473">
    <property type="entry name" value="MFS general substrate transporter"/>
    <property type="match status" value="1"/>
</dbReference>
<feature type="transmembrane region" description="Helical" evidence="2">
    <location>
        <begin position="351"/>
        <end position="370"/>
    </location>
</feature>
<feature type="transmembrane region" description="Helical" evidence="2">
    <location>
        <begin position="198"/>
        <end position="224"/>
    </location>
</feature>
<evidence type="ECO:0000313" key="3">
    <source>
        <dbReference type="EMBL" id="RZU13271.1"/>
    </source>
</evidence>
<feature type="transmembrane region" description="Helical" evidence="2">
    <location>
        <begin position="37"/>
        <end position="56"/>
    </location>
</feature>
<feature type="transmembrane region" description="Helical" evidence="2">
    <location>
        <begin position="93"/>
        <end position="110"/>
    </location>
</feature>
<proteinExistence type="predicted"/>
<evidence type="ECO:0000256" key="1">
    <source>
        <dbReference type="SAM" id="MobiDB-lite"/>
    </source>
</evidence>